<reference evidence="7 8" key="1">
    <citation type="journal article" date="2018" name="Environ. Microbiol.">
        <title>Novel energy conservation strategies and behaviour of Pelotomaculum schinkii driving syntrophic propionate catabolism.</title>
        <authorList>
            <person name="Hidalgo-Ahumada C.A.P."/>
            <person name="Nobu M.K."/>
            <person name="Narihiro T."/>
            <person name="Tamaki H."/>
            <person name="Liu W.T."/>
            <person name="Kamagata Y."/>
            <person name="Stams A.J.M."/>
            <person name="Imachi H."/>
            <person name="Sousa D.Z."/>
        </authorList>
    </citation>
    <scope>NUCLEOTIDE SEQUENCE [LARGE SCALE GENOMIC DNA]</scope>
    <source>
        <strain evidence="7 8">HH</strain>
    </source>
</reference>
<dbReference type="Proteomes" id="UP000298324">
    <property type="component" value="Unassembled WGS sequence"/>
</dbReference>
<comment type="caution">
    <text evidence="7">The sequence shown here is derived from an EMBL/GenBank/DDBJ whole genome shotgun (WGS) entry which is preliminary data.</text>
</comment>
<accession>A0A4Y7REZ2</accession>
<keyword evidence="8" id="KW-1185">Reference proteome</keyword>
<feature type="transmembrane region" description="Helical" evidence="6">
    <location>
        <begin position="129"/>
        <end position="153"/>
    </location>
</feature>
<dbReference type="Pfam" id="PF03649">
    <property type="entry name" value="UPF0014"/>
    <property type="match status" value="1"/>
</dbReference>
<evidence type="ECO:0000313" key="7">
    <source>
        <dbReference type="EMBL" id="TEB06887.1"/>
    </source>
</evidence>
<feature type="transmembrane region" description="Helical" evidence="6">
    <location>
        <begin position="200"/>
        <end position="218"/>
    </location>
</feature>
<dbReference type="GO" id="GO:0005886">
    <property type="term" value="C:plasma membrane"/>
    <property type="evidence" value="ECO:0007669"/>
    <property type="project" value="TreeGrafter"/>
</dbReference>
<evidence type="ECO:0008006" key="9">
    <source>
        <dbReference type="Google" id="ProtNLM"/>
    </source>
</evidence>
<name>A0A4Y7REZ2_9FIRM</name>
<feature type="transmembrane region" description="Helical" evidence="6">
    <location>
        <begin position="16"/>
        <end position="35"/>
    </location>
</feature>
<evidence type="ECO:0000256" key="2">
    <source>
        <dbReference type="ARBA" id="ARBA00005268"/>
    </source>
</evidence>
<protein>
    <recommendedName>
        <fullName evidence="9">Iron export permease protein FetB</fullName>
    </recommendedName>
</protein>
<gene>
    <name evidence="7" type="ORF">Psch_00420</name>
</gene>
<feature type="transmembrane region" description="Helical" evidence="6">
    <location>
        <begin position="70"/>
        <end position="89"/>
    </location>
</feature>
<feature type="transmembrane region" description="Helical" evidence="6">
    <location>
        <begin position="230"/>
        <end position="252"/>
    </location>
</feature>
<comment type="similarity">
    <text evidence="2">Belongs to the UPF0014 family.</text>
</comment>
<dbReference type="EMBL" id="QFGA01000001">
    <property type="protein sequence ID" value="TEB06887.1"/>
    <property type="molecule type" value="Genomic_DNA"/>
</dbReference>
<keyword evidence="3 6" id="KW-0812">Transmembrane</keyword>
<evidence type="ECO:0000256" key="5">
    <source>
        <dbReference type="ARBA" id="ARBA00023136"/>
    </source>
</evidence>
<evidence type="ECO:0000256" key="4">
    <source>
        <dbReference type="ARBA" id="ARBA00022989"/>
    </source>
</evidence>
<evidence type="ECO:0000256" key="6">
    <source>
        <dbReference type="SAM" id="Phobius"/>
    </source>
</evidence>
<dbReference type="PANTHER" id="PTHR30028">
    <property type="entry name" value="UPF0014 INNER MEMBRANE PROTEIN YBBM-RELATED"/>
    <property type="match status" value="1"/>
</dbReference>
<evidence type="ECO:0000256" key="3">
    <source>
        <dbReference type="ARBA" id="ARBA00022692"/>
    </source>
</evidence>
<comment type="subcellular location">
    <subcellularLocation>
        <location evidence="1">Membrane</location>
        <topology evidence="1">Multi-pass membrane protein</topology>
    </subcellularLocation>
</comment>
<keyword evidence="5 6" id="KW-0472">Membrane</keyword>
<keyword evidence="4 6" id="KW-1133">Transmembrane helix</keyword>
<dbReference type="AlphaFoldDB" id="A0A4Y7REZ2"/>
<sequence length="274" mass="29385">MRVGQVDAGVIPITDLQLALSVILVFITGLITAVLRLGLLKSLFWGTVRTFVQLTLIGYVLNFIFNFNNLALIITIVVLMCGVASKTAVNKTLSVGKFPLVLGFVSLLASTFLVGTIVVALIIAPKPWYTARIVIPIFGMILGNSMNGISLAMDRLVSEVRSRVAEVESLLSFGATPWEAVRDCAKVALRAGMTPTINSLMVVGLVSLPGMMTGQILGGADPQQAVRYQIVVMLMITAAVAIGCLLLVMMYYKKMFTLDDALAASLLDTGSRKK</sequence>
<evidence type="ECO:0000256" key="1">
    <source>
        <dbReference type="ARBA" id="ARBA00004141"/>
    </source>
</evidence>
<evidence type="ECO:0000313" key="8">
    <source>
        <dbReference type="Proteomes" id="UP000298324"/>
    </source>
</evidence>
<organism evidence="7 8">
    <name type="scientific">Pelotomaculum schinkii</name>
    <dbReference type="NCBI Taxonomy" id="78350"/>
    <lineage>
        <taxon>Bacteria</taxon>
        <taxon>Bacillati</taxon>
        <taxon>Bacillota</taxon>
        <taxon>Clostridia</taxon>
        <taxon>Eubacteriales</taxon>
        <taxon>Desulfotomaculaceae</taxon>
        <taxon>Pelotomaculum</taxon>
    </lineage>
</organism>
<dbReference type="PANTHER" id="PTHR30028:SF0">
    <property type="entry name" value="PROTEIN ALUMINUM SENSITIVE 3"/>
    <property type="match status" value="1"/>
</dbReference>
<feature type="transmembrane region" description="Helical" evidence="6">
    <location>
        <begin position="101"/>
        <end position="123"/>
    </location>
</feature>
<dbReference type="InterPro" id="IPR005226">
    <property type="entry name" value="UPF0014_fam"/>
</dbReference>
<proteinExistence type="inferred from homology"/>